<reference evidence="1 2" key="1">
    <citation type="submission" date="2022-10" db="EMBL/GenBank/DDBJ databases">
        <title>The complete genomes of actinobacterial strains from the NBC collection.</title>
        <authorList>
            <person name="Joergensen T.S."/>
            <person name="Alvarez Arevalo M."/>
            <person name="Sterndorff E.B."/>
            <person name="Faurdal D."/>
            <person name="Vuksanovic O."/>
            <person name="Mourched A.-S."/>
            <person name="Charusanti P."/>
            <person name="Shaw S."/>
            <person name="Blin K."/>
            <person name="Weber T."/>
        </authorList>
    </citation>
    <scope>NUCLEOTIDE SEQUENCE [LARGE SCALE GENOMIC DNA]</scope>
    <source>
        <strain evidence="1 2">NBC 01752</strain>
    </source>
</reference>
<evidence type="ECO:0000313" key="1">
    <source>
        <dbReference type="EMBL" id="WSD22044.1"/>
    </source>
</evidence>
<evidence type="ECO:0000313" key="2">
    <source>
        <dbReference type="Proteomes" id="UP001340816"/>
    </source>
</evidence>
<dbReference type="RefSeq" id="WP_326763214.1">
    <property type="nucleotide sequence ID" value="NZ_CP109135.1"/>
</dbReference>
<organism evidence="1 2">
    <name type="scientific">Streptomyces phaeochromogenes</name>
    <dbReference type="NCBI Taxonomy" id="1923"/>
    <lineage>
        <taxon>Bacteria</taxon>
        <taxon>Bacillati</taxon>
        <taxon>Actinomycetota</taxon>
        <taxon>Actinomycetes</taxon>
        <taxon>Kitasatosporales</taxon>
        <taxon>Streptomycetaceae</taxon>
        <taxon>Streptomyces</taxon>
        <taxon>Streptomyces phaeochromogenes group</taxon>
    </lineage>
</organism>
<accession>A0ABZ1HVB8</accession>
<gene>
    <name evidence="1" type="ORF">OHB35_01755</name>
</gene>
<sequence length="94" mass="10545">MVPKSHQRQRQGGVIGWGVLCVRDERDQSIAVAIDGKRLDPGFWHRSMLPQRAHCIKEIEFVTLIGRIEAGGLSRGLGRVIDLLRVGEQTVFKV</sequence>
<protein>
    <submittedName>
        <fullName evidence="1">Uncharacterized protein</fullName>
    </submittedName>
</protein>
<dbReference type="Proteomes" id="UP001340816">
    <property type="component" value="Chromosome"/>
</dbReference>
<name>A0ABZ1HVB8_STRPH</name>
<keyword evidence="2" id="KW-1185">Reference proteome</keyword>
<dbReference type="EMBL" id="CP109135">
    <property type="protein sequence ID" value="WSD22044.1"/>
    <property type="molecule type" value="Genomic_DNA"/>
</dbReference>
<proteinExistence type="predicted"/>